<name>A0A9W8AZK4_9FUNG</name>
<comment type="caution">
    <text evidence="1">The sequence shown here is derived from an EMBL/GenBank/DDBJ whole genome shotgun (WGS) entry which is preliminary data.</text>
</comment>
<evidence type="ECO:0000313" key="2">
    <source>
        <dbReference type="Proteomes" id="UP001151582"/>
    </source>
</evidence>
<dbReference type="EMBL" id="JANBQB010000664">
    <property type="protein sequence ID" value="KAJ1974369.1"/>
    <property type="molecule type" value="Genomic_DNA"/>
</dbReference>
<organism evidence="1 2">
    <name type="scientific">Dimargaris verticillata</name>
    <dbReference type="NCBI Taxonomy" id="2761393"/>
    <lineage>
        <taxon>Eukaryota</taxon>
        <taxon>Fungi</taxon>
        <taxon>Fungi incertae sedis</taxon>
        <taxon>Zoopagomycota</taxon>
        <taxon>Kickxellomycotina</taxon>
        <taxon>Dimargaritomycetes</taxon>
        <taxon>Dimargaritales</taxon>
        <taxon>Dimargaritaceae</taxon>
        <taxon>Dimargaris</taxon>
    </lineage>
</organism>
<keyword evidence="2" id="KW-1185">Reference proteome</keyword>
<proteinExistence type="predicted"/>
<gene>
    <name evidence="1" type="ORF">H4R34_004743</name>
</gene>
<protein>
    <submittedName>
        <fullName evidence="1">Uncharacterized protein</fullName>
    </submittedName>
</protein>
<dbReference type="Proteomes" id="UP001151582">
    <property type="component" value="Unassembled WGS sequence"/>
</dbReference>
<evidence type="ECO:0000313" key="1">
    <source>
        <dbReference type="EMBL" id="KAJ1974369.1"/>
    </source>
</evidence>
<dbReference type="AlphaFoldDB" id="A0A9W8AZK4"/>
<sequence length="96" mass="10271">MKYKLGIELLAAAVIPHGSALPVDNELIAYESDGKIYVPERESIPPAHLNEAEDNRYFNLLLSDAVHSSAFDGAGVSIDDFEVVEDNAGGALAEVD</sequence>
<reference evidence="1" key="1">
    <citation type="submission" date="2022-07" db="EMBL/GenBank/DDBJ databases">
        <title>Phylogenomic reconstructions and comparative analyses of Kickxellomycotina fungi.</title>
        <authorList>
            <person name="Reynolds N.K."/>
            <person name="Stajich J.E."/>
            <person name="Barry K."/>
            <person name="Grigoriev I.V."/>
            <person name="Crous P."/>
            <person name="Smith M.E."/>
        </authorList>
    </citation>
    <scope>NUCLEOTIDE SEQUENCE</scope>
    <source>
        <strain evidence="1">RSA 567</strain>
    </source>
</reference>
<accession>A0A9W8AZK4</accession>